<proteinExistence type="predicted"/>
<sequence>MEAPSDCLPPTHALRRLAAFLKESGSKLSPADAATMAINQWMACERGQFTMLAPTPTRGYQWKTLFLPEGTELRATVEGETAYARVEGDGIRYRGRRVSPHQMLLDLGGKGRNAWREVWVLLPSEHKWLPAARLRRLAEGEPAPRPVSPAEAMSAAAACMSETLKTALALVEQANEQALPAFERRVCPQRRASDALDDAPLD</sequence>
<gene>
    <name evidence="1" type="ORF">NX774_05130</name>
</gene>
<reference evidence="1 2" key="1">
    <citation type="submission" date="2022-08" db="EMBL/GenBank/DDBJ databases">
        <title>Reclassification of Massilia species as members of the genera Telluria, Duganella, Pseudoduganella, Mokoshia gen. nov. and Zemynaea gen. nov. using orthogonal and non-orthogonal genome-based approaches.</title>
        <authorList>
            <person name="Bowman J.P."/>
        </authorList>
    </citation>
    <scope>NUCLEOTIDE SEQUENCE [LARGE SCALE GENOMIC DNA]</scope>
    <source>
        <strain evidence="1 2">JCM 31605</strain>
    </source>
</reference>
<dbReference type="RefSeq" id="WP_258821074.1">
    <property type="nucleotide sequence ID" value="NZ_JANUHB010000001.1"/>
</dbReference>
<dbReference type="EMBL" id="JANUHB010000001">
    <property type="protein sequence ID" value="MCS0807304.1"/>
    <property type="molecule type" value="Genomic_DNA"/>
</dbReference>
<protein>
    <submittedName>
        <fullName evidence="1">Uncharacterized protein</fullName>
    </submittedName>
</protein>
<comment type="caution">
    <text evidence="1">The sequence shown here is derived from an EMBL/GenBank/DDBJ whole genome shotgun (WGS) entry which is preliminary data.</text>
</comment>
<organism evidence="1 2">
    <name type="scientific">Massilia agilis</name>
    <dbReference type="NCBI Taxonomy" id="1811226"/>
    <lineage>
        <taxon>Bacteria</taxon>
        <taxon>Pseudomonadati</taxon>
        <taxon>Pseudomonadota</taxon>
        <taxon>Betaproteobacteria</taxon>
        <taxon>Burkholderiales</taxon>
        <taxon>Oxalobacteraceae</taxon>
        <taxon>Telluria group</taxon>
        <taxon>Massilia</taxon>
    </lineage>
</organism>
<name>A0ABT2D8X6_9BURK</name>
<keyword evidence="2" id="KW-1185">Reference proteome</keyword>
<evidence type="ECO:0000313" key="1">
    <source>
        <dbReference type="EMBL" id="MCS0807304.1"/>
    </source>
</evidence>
<accession>A0ABT2D8X6</accession>
<dbReference type="Proteomes" id="UP001206126">
    <property type="component" value="Unassembled WGS sequence"/>
</dbReference>
<evidence type="ECO:0000313" key="2">
    <source>
        <dbReference type="Proteomes" id="UP001206126"/>
    </source>
</evidence>